<evidence type="ECO:0000256" key="2">
    <source>
        <dbReference type="ARBA" id="ARBA00022649"/>
    </source>
</evidence>
<gene>
    <name evidence="6" type="ORF">BJI67_09360</name>
</gene>
<keyword evidence="1" id="KW-0597">Phosphoprotein</keyword>
<evidence type="ECO:0000256" key="1">
    <source>
        <dbReference type="ARBA" id="ARBA00022553"/>
    </source>
</evidence>
<dbReference type="AlphaFoldDB" id="A0A1D8K8G8"/>
<accession>A0A1D8K8G8</accession>
<keyword evidence="3" id="KW-0540">Nuclease</keyword>
<evidence type="ECO:0000313" key="7">
    <source>
        <dbReference type="Proteomes" id="UP000095342"/>
    </source>
</evidence>
<name>A0A1D8K8G8_9GAMM</name>
<dbReference type="InterPro" id="IPR008201">
    <property type="entry name" value="HepT-like"/>
</dbReference>
<dbReference type="RefSeq" id="WP_070072811.1">
    <property type="nucleotide sequence ID" value="NZ_CP017448.1"/>
</dbReference>
<proteinExistence type="predicted"/>
<reference evidence="6 7" key="1">
    <citation type="submission" date="2016-09" db="EMBL/GenBank/DDBJ databases">
        <title>Acidihalobacter prosperus V6 (DSM14174).</title>
        <authorList>
            <person name="Khaleque H.N."/>
            <person name="Ramsay J.P."/>
            <person name="Murphy R.J.T."/>
            <person name="Kaksonen A.H."/>
            <person name="Boxall N.J."/>
            <person name="Watkin E.L.J."/>
        </authorList>
    </citation>
    <scope>NUCLEOTIDE SEQUENCE [LARGE SCALE GENOMIC DNA]</scope>
    <source>
        <strain evidence="6 7">V6</strain>
    </source>
</reference>
<keyword evidence="5" id="KW-0378">Hydrolase</keyword>
<dbReference type="Pfam" id="PF01934">
    <property type="entry name" value="HepT-like"/>
    <property type="match status" value="1"/>
</dbReference>
<dbReference type="GO" id="GO:0016787">
    <property type="term" value="F:hydrolase activity"/>
    <property type="evidence" value="ECO:0007669"/>
    <property type="project" value="UniProtKB-KW"/>
</dbReference>
<dbReference type="GO" id="GO:0000166">
    <property type="term" value="F:nucleotide binding"/>
    <property type="evidence" value="ECO:0007669"/>
    <property type="project" value="UniProtKB-KW"/>
</dbReference>
<dbReference type="InterPro" id="IPR051813">
    <property type="entry name" value="HepT_RNase_toxin"/>
</dbReference>
<evidence type="ECO:0000256" key="4">
    <source>
        <dbReference type="ARBA" id="ARBA00022741"/>
    </source>
</evidence>
<evidence type="ECO:0000256" key="5">
    <source>
        <dbReference type="ARBA" id="ARBA00022801"/>
    </source>
</evidence>
<evidence type="ECO:0000313" key="6">
    <source>
        <dbReference type="EMBL" id="AOV17243.1"/>
    </source>
</evidence>
<keyword evidence="7" id="KW-1185">Reference proteome</keyword>
<dbReference type="EMBL" id="CP017448">
    <property type="protein sequence ID" value="AOV17243.1"/>
    <property type="molecule type" value="Genomic_DNA"/>
</dbReference>
<protein>
    <recommendedName>
        <fullName evidence="8">DUF86 domain-containing protein</fullName>
    </recommendedName>
</protein>
<sequence length="123" mass="14061">MSKADELRLPDFLDHMREAIERVHAYVADLDEVAFLADGKTQDAVVRNFEILGEAARNIERYHHAFADAHPEVEWPAIVALRNRVTHGYFTVDYGLLWKAIQSDLPDLYPTIKTLLVEAAESR</sequence>
<keyword evidence="4" id="KW-0547">Nucleotide-binding</keyword>
<dbReference type="GO" id="GO:0110001">
    <property type="term" value="C:toxin-antitoxin complex"/>
    <property type="evidence" value="ECO:0007669"/>
    <property type="project" value="InterPro"/>
</dbReference>
<dbReference type="KEGG" id="aaeo:BJI67_09360"/>
<dbReference type="Proteomes" id="UP000095342">
    <property type="component" value="Chromosome"/>
</dbReference>
<dbReference type="PANTHER" id="PTHR34139">
    <property type="entry name" value="UPF0331 PROTEIN MJ0127"/>
    <property type="match status" value="1"/>
</dbReference>
<evidence type="ECO:0008006" key="8">
    <source>
        <dbReference type="Google" id="ProtNLM"/>
    </source>
</evidence>
<evidence type="ECO:0000256" key="3">
    <source>
        <dbReference type="ARBA" id="ARBA00022722"/>
    </source>
</evidence>
<dbReference type="PANTHER" id="PTHR34139:SF1">
    <property type="entry name" value="RNASE MJ1380-RELATED"/>
    <property type="match status" value="1"/>
</dbReference>
<organism evidence="6 7">
    <name type="scientific">Acidihalobacter aeolianus</name>
    <dbReference type="NCBI Taxonomy" id="2792603"/>
    <lineage>
        <taxon>Bacteria</taxon>
        <taxon>Pseudomonadati</taxon>
        <taxon>Pseudomonadota</taxon>
        <taxon>Gammaproteobacteria</taxon>
        <taxon>Chromatiales</taxon>
        <taxon>Ectothiorhodospiraceae</taxon>
        <taxon>Acidihalobacter</taxon>
    </lineage>
</organism>
<dbReference type="GO" id="GO:0004540">
    <property type="term" value="F:RNA nuclease activity"/>
    <property type="evidence" value="ECO:0007669"/>
    <property type="project" value="InterPro"/>
</dbReference>
<keyword evidence="2" id="KW-1277">Toxin-antitoxin system</keyword>